<dbReference type="PANTHER" id="PTHR43386">
    <property type="entry name" value="OLIGOPEPTIDE TRANSPORT SYSTEM PERMEASE PROTEIN APPC"/>
    <property type="match status" value="1"/>
</dbReference>
<comment type="similarity">
    <text evidence="7">Belongs to the binding-protein-dependent transport system permease family.</text>
</comment>
<dbReference type="CDD" id="cd06261">
    <property type="entry name" value="TM_PBP2"/>
    <property type="match status" value="1"/>
</dbReference>
<dbReference type="OrthoDB" id="397301at2"/>
<evidence type="ECO:0000256" key="5">
    <source>
        <dbReference type="ARBA" id="ARBA00022989"/>
    </source>
</evidence>
<feature type="transmembrane region" description="Helical" evidence="7">
    <location>
        <begin position="53"/>
        <end position="73"/>
    </location>
</feature>
<dbReference type="InterPro" id="IPR050366">
    <property type="entry name" value="BP-dependent_transpt_permease"/>
</dbReference>
<dbReference type="InterPro" id="IPR000515">
    <property type="entry name" value="MetI-like"/>
</dbReference>
<feature type="transmembrane region" description="Helical" evidence="7">
    <location>
        <begin position="303"/>
        <end position="329"/>
    </location>
</feature>
<dbReference type="Gene3D" id="1.10.3720.10">
    <property type="entry name" value="MetI-like"/>
    <property type="match status" value="1"/>
</dbReference>
<protein>
    <submittedName>
        <fullName evidence="9">ABC transporter permease subunit</fullName>
    </submittedName>
</protein>
<accession>A0A507SQV5</accession>
<feature type="domain" description="ABC transmembrane type-1" evidence="8">
    <location>
        <begin position="173"/>
        <end position="361"/>
    </location>
</feature>
<dbReference type="EMBL" id="SMDN01000001">
    <property type="protein sequence ID" value="TQC54167.1"/>
    <property type="molecule type" value="Genomic_DNA"/>
</dbReference>
<keyword evidence="2 7" id="KW-0813">Transport</keyword>
<evidence type="ECO:0000313" key="10">
    <source>
        <dbReference type="Proteomes" id="UP000320801"/>
    </source>
</evidence>
<organism evidence="9 10">
    <name type="scientific">Mycoplasmopsis mucosicanis</name>
    <dbReference type="NCBI Taxonomy" id="458208"/>
    <lineage>
        <taxon>Bacteria</taxon>
        <taxon>Bacillati</taxon>
        <taxon>Mycoplasmatota</taxon>
        <taxon>Mycoplasmoidales</taxon>
        <taxon>Metamycoplasmataceae</taxon>
        <taxon>Mycoplasmopsis</taxon>
    </lineage>
</organism>
<dbReference type="SUPFAM" id="SSF161098">
    <property type="entry name" value="MetI-like"/>
    <property type="match status" value="1"/>
</dbReference>
<dbReference type="InterPro" id="IPR035906">
    <property type="entry name" value="MetI-like_sf"/>
</dbReference>
<evidence type="ECO:0000313" key="9">
    <source>
        <dbReference type="EMBL" id="TQC54167.1"/>
    </source>
</evidence>
<feature type="transmembrane region" description="Helical" evidence="7">
    <location>
        <begin position="341"/>
        <end position="364"/>
    </location>
</feature>
<keyword evidence="5 7" id="KW-1133">Transmembrane helix</keyword>
<evidence type="ECO:0000256" key="7">
    <source>
        <dbReference type="RuleBase" id="RU363032"/>
    </source>
</evidence>
<dbReference type="RefSeq" id="WP_141483579.1">
    <property type="nucleotide sequence ID" value="NZ_SMDN01000001.1"/>
</dbReference>
<comment type="caution">
    <text evidence="9">The sequence shown here is derived from an EMBL/GenBank/DDBJ whole genome shotgun (WGS) entry which is preliminary data.</text>
</comment>
<dbReference type="GO" id="GO:0055085">
    <property type="term" value="P:transmembrane transport"/>
    <property type="evidence" value="ECO:0007669"/>
    <property type="project" value="InterPro"/>
</dbReference>
<reference evidence="9 10" key="1">
    <citation type="submission" date="2019-03" db="EMBL/GenBank/DDBJ databases">
        <title>Characterization of a novel Mycoplasma cynos real-time PCR assay.</title>
        <authorList>
            <person name="Tallmadge R.L."/>
            <person name="Mitchell P.K."/>
            <person name="Goodman L."/>
        </authorList>
    </citation>
    <scope>NUCLEOTIDE SEQUENCE [LARGE SCALE GENOMIC DNA]</scope>
    <source>
        <strain evidence="9 10">1642</strain>
    </source>
</reference>
<comment type="subcellular location">
    <subcellularLocation>
        <location evidence="1 7">Cell membrane</location>
        <topology evidence="1 7">Multi-pass membrane protein</topology>
    </subcellularLocation>
</comment>
<proteinExistence type="inferred from homology"/>
<evidence type="ECO:0000256" key="6">
    <source>
        <dbReference type="ARBA" id="ARBA00023136"/>
    </source>
</evidence>
<evidence type="ECO:0000256" key="2">
    <source>
        <dbReference type="ARBA" id="ARBA00022448"/>
    </source>
</evidence>
<evidence type="ECO:0000256" key="4">
    <source>
        <dbReference type="ARBA" id="ARBA00022692"/>
    </source>
</evidence>
<dbReference type="PANTHER" id="PTHR43386:SF1">
    <property type="entry name" value="D,D-DIPEPTIDE TRANSPORT SYSTEM PERMEASE PROTEIN DDPC-RELATED"/>
    <property type="match status" value="1"/>
</dbReference>
<keyword evidence="4 7" id="KW-0812">Transmembrane</keyword>
<evidence type="ECO:0000259" key="8">
    <source>
        <dbReference type="PROSITE" id="PS50928"/>
    </source>
</evidence>
<feature type="transmembrane region" description="Helical" evidence="7">
    <location>
        <begin position="238"/>
        <end position="257"/>
    </location>
</feature>
<evidence type="ECO:0000256" key="3">
    <source>
        <dbReference type="ARBA" id="ARBA00022475"/>
    </source>
</evidence>
<gene>
    <name evidence="9" type="ORF">E1I18_00105</name>
</gene>
<dbReference type="AlphaFoldDB" id="A0A507SQV5"/>
<name>A0A507SQV5_9BACT</name>
<evidence type="ECO:0000256" key="1">
    <source>
        <dbReference type="ARBA" id="ARBA00004651"/>
    </source>
</evidence>
<dbReference type="Proteomes" id="UP000320801">
    <property type="component" value="Unassembled WGS sequence"/>
</dbReference>
<feature type="transmembrane region" description="Helical" evidence="7">
    <location>
        <begin position="213"/>
        <end position="232"/>
    </location>
</feature>
<keyword evidence="10" id="KW-1185">Reference proteome</keyword>
<dbReference type="Pfam" id="PF00528">
    <property type="entry name" value="BPD_transp_1"/>
    <property type="match status" value="1"/>
</dbReference>
<keyword evidence="6 7" id="KW-0472">Membrane</keyword>
<keyword evidence="3" id="KW-1003">Cell membrane</keyword>
<dbReference type="PROSITE" id="PS50928">
    <property type="entry name" value="ABC_TM1"/>
    <property type="match status" value="1"/>
</dbReference>
<dbReference type="GO" id="GO:0005886">
    <property type="term" value="C:plasma membrane"/>
    <property type="evidence" value="ECO:0007669"/>
    <property type="project" value="UniProtKB-SubCell"/>
</dbReference>
<feature type="transmembrane region" description="Helical" evidence="7">
    <location>
        <begin position="173"/>
        <end position="201"/>
    </location>
</feature>
<sequence>MSKIISFKFAAKKTKNKQLMSISSRKLLQHDAFIPLSSWRRFWAKFISIKSSIPTLILLFLFFILLIFSALFYNQSPFKSINKAYALNFELPSSLNPWKNIVLPQSDELNVFQQFAKLQPDAVKISRIIDQKDGLQTFSVSYNAYLLFNDTNIHLLGTNSNGVDIYSRMIYTIGYVCLIAIVSGVVSLTLSTFLASFFAVYLNKQISKTIEKIFTTFALIPYLFISLILFLIFDINVVNAIVIFSTLSSISLFINAYQKSIEILKNEYVNANIATGFSKWDILTKTTLKPVFMSQLIQIVEQINIIFVCYSAISIFDINTTSLTIGTSIKESLNLVGHNPYYLIIQTVLISTFVFSLKSISFALNSAYINERGQDA</sequence>